<reference evidence="2 3" key="1">
    <citation type="submission" date="2015-05" db="EMBL/GenBank/DDBJ databases">
        <authorList>
            <person name="Goodhead I."/>
        </authorList>
    </citation>
    <scope>NUCLEOTIDE SEQUENCE [LARGE SCALE GENOMIC DNA]</scope>
    <source>
        <strain evidence="3">morsitans</strain>
    </source>
</reference>
<sequence length="99" mass="10868">MKTRLILDSALCKARSHLLRTLLTDAAKKSGLQLVNDNADAELWVLVGQGAGDASLNGKTAFQGRQKRPPSIRTPFCSAPVRRPHRIRPPLPHRLAPAR</sequence>
<evidence type="ECO:0000313" key="3">
    <source>
        <dbReference type="Proteomes" id="UP000245838"/>
    </source>
</evidence>
<dbReference type="AlphaFoldDB" id="A0A193QI05"/>
<dbReference type="Proteomes" id="UP000245838">
    <property type="component" value="Chromosome sggmmb4_Chromosome"/>
</dbReference>
<dbReference type="Pfam" id="PF25554">
    <property type="entry name" value="PTS_EIIB_BC_N"/>
    <property type="match status" value="1"/>
</dbReference>
<dbReference type="EMBL" id="LN854557">
    <property type="protein sequence ID" value="CRL44812.1"/>
    <property type="molecule type" value="Genomic_DNA"/>
</dbReference>
<organism evidence="2 3">
    <name type="scientific">Sodalis glossinidius (strain morsitans)</name>
    <dbReference type="NCBI Taxonomy" id="343509"/>
    <lineage>
        <taxon>Bacteria</taxon>
        <taxon>Pseudomonadati</taxon>
        <taxon>Pseudomonadota</taxon>
        <taxon>Gammaproteobacteria</taxon>
        <taxon>Enterobacterales</taxon>
        <taxon>Bruguierivoracaceae</taxon>
        <taxon>Sodalis</taxon>
    </lineage>
</organism>
<name>A0A193QI05_SODGM</name>
<accession>A0A193QI05</accession>
<evidence type="ECO:0000256" key="1">
    <source>
        <dbReference type="SAM" id="MobiDB-lite"/>
    </source>
</evidence>
<feature type="region of interest" description="Disordered" evidence="1">
    <location>
        <begin position="61"/>
        <end position="99"/>
    </location>
</feature>
<protein>
    <submittedName>
        <fullName evidence="2">PTS system fructose-specific transporter subunits IIBC</fullName>
    </submittedName>
</protein>
<proteinExistence type="predicted"/>
<gene>
    <name evidence="2" type="ORF">SGGMMB4_02148</name>
</gene>
<evidence type="ECO:0000313" key="2">
    <source>
        <dbReference type="EMBL" id="CRL44812.1"/>
    </source>
</evidence>